<proteinExistence type="predicted"/>
<dbReference type="EC" id="2.3.1.41" evidence="10"/>
<dbReference type="InterPro" id="IPR013149">
    <property type="entry name" value="ADH-like_C"/>
</dbReference>
<dbReference type="SMART" id="SM00823">
    <property type="entry name" value="PKS_PP"/>
    <property type="match status" value="1"/>
</dbReference>
<organism evidence="10 11">
    <name type="scientific">Mycobacterium attenuatum</name>
    <dbReference type="NCBI Taxonomy" id="2341086"/>
    <lineage>
        <taxon>Bacteria</taxon>
        <taxon>Bacillati</taxon>
        <taxon>Actinomycetota</taxon>
        <taxon>Actinomycetes</taxon>
        <taxon>Mycobacteriales</taxon>
        <taxon>Mycobacteriaceae</taxon>
        <taxon>Mycobacterium</taxon>
    </lineage>
</organism>
<evidence type="ECO:0000259" key="9">
    <source>
        <dbReference type="PROSITE" id="PS52019"/>
    </source>
</evidence>
<dbReference type="InterPro" id="IPR013154">
    <property type="entry name" value="ADH-like_N"/>
</dbReference>
<name>A0A498PWX0_9MYCO</name>
<dbReference type="InterPro" id="IPR020806">
    <property type="entry name" value="PKS_PP-bd"/>
</dbReference>
<dbReference type="Gene3D" id="3.10.129.110">
    <property type="entry name" value="Polyketide synthase dehydratase"/>
    <property type="match status" value="1"/>
</dbReference>
<dbReference type="SUPFAM" id="SSF52151">
    <property type="entry name" value="FabD/lysophospholipase-like"/>
    <property type="match status" value="1"/>
</dbReference>
<dbReference type="GO" id="GO:0005737">
    <property type="term" value="C:cytoplasm"/>
    <property type="evidence" value="ECO:0007669"/>
    <property type="project" value="TreeGrafter"/>
</dbReference>
<dbReference type="SUPFAM" id="SSF53901">
    <property type="entry name" value="Thiolase-like"/>
    <property type="match status" value="1"/>
</dbReference>
<feature type="region of interest" description="N-terminal hotdog fold" evidence="7">
    <location>
        <begin position="881"/>
        <end position="1008"/>
    </location>
</feature>
<dbReference type="OrthoDB" id="9778690at2"/>
<dbReference type="InterPro" id="IPR032821">
    <property type="entry name" value="PKS_assoc"/>
</dbReference>
<evidence type="ECO:0000256" key="2">
    <source>
        <dbReference type="ARBA" id="ARBA00022553"/>
    </source>
</evidence>
<keyword evidence="6 10" id="KW-0012">Acyltransferase</keyword>
<dbReference type="InterPro" id="IPR036736">
    <property type="entry name" value="ACP-like_sf"/>
</dbReference>
<dbReference type="Gene3D" id="3.90.180.10">
    <property type="entry name" value="Medium-chain alcohol dehydrogenases, catalytic domain"/>
    <property type="match status" value="1"/>
</dbReference>
<dbReference type="GO" id="GO:0071770">
    <property type="term" value="P:DIM/DIP cell wall layer assembly"/>
    <property type="evidence" value="ECO:0007669"/>
    <property type="project" value="TreeGrafter"/>
</dbReference>
<dbReference type="PROSITE" id="PS52019">
    <property type="entry name" value="PKS_MFAS_DH"/>
    <property type="match status" value="1"/>
</dbReference>
<dbReference type="InterPro" id="IPR049551">
    <property type="entry name" value="PKS_DH_C"/>
</dbReference>
<dbReference type="Gene3D" id="3.40.50.720">
    <property type="entry name" value="NAD(P)-binding Rossmann-like Domain"/>
    <property type="match status" value="3"/>
</dbReference>
<reference evidence="10 11" key="1">
    <citation type="submission" date="2018-09" db="EMBL/GenBank/DDBJ databases">
        <authorList>
            <person name="Tagini F."/>
        </authorList>
    </citation>
    <scope>NUCLEOTIDE SEQUENCE [LARGE SCALE GENOMIC DNA]</scope>
    <source>
        <strain evidence="10 11">MK136</strain>
    </source>
</reference>
<keyword evidence="5" id="KW-0511">Multifunctional enzyme</keyword>
<dbReference type="Gene3D" id="1.10.1200.10">
    <property type="entry name" value="ACP-like"/>
    <property type="match status" value="1"/>
</dbReference>
<dbReference type="Gene3D" id="3.40.47.10">
    <property type="match status" value="1"/>
</dbReference>
<dbReference type="SUPFAM" id="SSF51735">
    <property type="entry name" value="NAD(P)-binding Rossmann-fold domains"/>
    <property type="match status" value="3"/>
</dbReference>
<evidence type="ECO:0000256" key="4">
    <source>
        <dbReference type="ARBA" id="ARBA00022857"/>
    </source>
</evidence>
<dbReference type="PANTHER" id="PTHR43775:SF37">
    <property type="entry name" value="SI:DKEY-61P9.11"/>
    <property type="match status" value="1"/>
</dbReference>
<dbReference type="PROSITE" id="PS00606">
    <property type="entry name" value="KS3_1"/>
    <property type="match status" value="1"/>
</dbReference>
<dbReference type="FunFam" id="3.40.47.10:FF:000019">
    <property type="entry name" value="Polyketide synthase type I"/>
    <property type="match status" value="1"/>
</dbReference>
<dbReference type="GO" id="GO:0008270">
    <property type="term" value="F:zinc ion binding"/>
    <property type="evidence" value="ECO:0007669"/>
    <property type="project" value="InterPro"/>
</dbReference>
<protein>
    <submittedName>
        <fullName evidence="10">Phthiocerol/phenolphthiocerol synthesis polyketide synthase type I PpsC</fullName>
        <ecNumber evidence="10">2.3.1.41</ecNumber>
    </submittedName>
</protein>
<evidence type="ECO:0000259" key="8">
    <source>
        <dbReference type="PROSITE" id="PS52004"/>
    </source>
</evidence>
<dbReference type="InterPro" id="IPR002364">
    <property type="entry name" value="Quin_OxRdtase/zeta-crystal_CS"/>
</dbReference>
<keyword evidence="4" id="KW-0521">NADP</keyword>
<dbReference type="InterPro" id="IPR009081">
    <property type="entry name" value="PP-bd_ACP"/>
</dbReference>
<dbReference type="Pfam" id="PF08240">
    <property type="entry name" value="ADH_N"/>
    <property type="match status" value="1"/>
</dbReference>
<dbReference type="Pfam" id="PF02801">
    <property type="entry name" value="Ketoacyl-synt_C"/>
    <property type="match status" value="1"/>
</dbReference>
<dbReference type="RefSeq" id="WP_122525198.1">
    <property type="nucleotide sequence ID" value="NZ_UPHP01000037.1"/>
</dbReference>
<dbReference type="GO" id="GO:0006633">
    <property type="term" value="P:fatty acid biosynthetic process"/>
    <property type="evidence" value="ECO:0007669"/>
    <property type="project" value="InterPro"/>
</dbReference>
<dbReference type="GO" id="GO:0031177">
    <property type="term" value="F:phosphopantetheine binding"/>
    <property type="evidence" value="ECO:0007669"/>
    <property type="project" value="InterPro"/>
</dbReference>
<feature type="region of interest" description="C-terminal hotdog fold" evidence="7">
    <location>
        <begin position="1019"/>
        <end position="1159"/>
    </location>
</feature>
<dbReference type="SUPFAM" id="SSF50129">
    <property type="entry name" value="GroES-like"/>
    <property type="match status" value="1"/>
</dbReference>
<dbReference type="Pfam" id="PF14765">
    <property type="entry name" value="PS-DH"/>
    <property type="match status" value="1"/>
</dbReference>
<dbReference type="GO" id="GO:0004315">
    <property type="term" value="F:3-oxoacyl-[acyl-carrier-protein] synthase activity"/>
    <property type="evidence" value="ECO:0007669"/>
    <property type="project" value="UniProtKB-EC"/>
</dbReference>
<dbReference type="FunFam" id="3.40.50.720:FF:000209">
    <property type="entry name" value="Polyketide synthase Pks12"/>
    <property type="match status" value="1"/>
</dbReference>
<dbReference type="Pfam" id="PF08659">
    <property type="entry name" value="KR"/>
    <property type="match status" value="1"/>
</dbReference>
<dbReference type="EMBL" id="UPHP01000037">
    <property type="protein sequence ID" value="VBA36585.1"/>
    <property type="molecule type" value="Genomic_DNA"/>
</dbReference>
<feature type="active site" description="Proton donor; for dehydratase activity" evidence="7">
    <location>
        <position position="1077"/>
    </location>
</feature>
<dbReference type="InterPro" id="IPR011032">
    <property type="entry name" value="GroES-like_sf"/>
</dbReference>
<sequence>MSPIAIVGIGCRYAGGIDSPQSFWDFVVNKNDGAIGDIPADRWDYRRFYDPDKGAAGKMYTKRGAFLHCDPWQFDPEFFGISPREATSMDPQQRLIMEVAWEAADDAGVAGRLSGSAVGVYVGAFNVDFSVTTMAASAVAHIDMNTSTAASFTMLSNRLAYALNLMGPALTVDTACSSSLVAFHLACQGIANGDCDMALAGGVNLMLQPETFVSMCKGGFLAADGRSKPFSARADGYGRGEGAGMVVLRRLEDALRDGDRIYAVVEATGTNQDGRTSAITVPNGNAQEALARSVCARSGIAAHQVTYVEAHGTGTPVGDPIELGALGRAYGCVEGRTKPLSVGSLKATLGHTEAASGIASVIKGALAIYHRTLPPQGWFDDPSPDIAFDDLRLSIQLEPEAVDAAVDRMSVAINGFGYGGTNAHAILAEPVAPVAPTTPAAPSTCRTAGVFPLSARSEAATRELAGTYADLVKAGTGLGELVEAAWSRRAHHRYRAGVAFTDSTDLTERLQQISSGTAPVGSVVDNSAGLVLVFSGMGTQWWAMGRDLLNAGGVFAAEAARIDAAFQEIADWSIVAELLRSQEDSRVTSTAIAQPATFLLQVALTRELAQFGIAPSAFVGHSMGEVPAAYLAGALSLQDALLVTYHRARLQATTAGTGGMLAVGLPFSELEPLLGDDMRIDVAAINGPSAVTVAGVVSELETLAQTLTDQGVFNRLLRVEVPYHSHRMDPILGELRSELAALAPQQPKVPLYSTVTADAVTGALDADYWCANVRQPVRFADAIKALLSAGHRAFLEIGPHPALSANIRELLLKSHEPGAAIPTLHRSQPDAESIRTTIADLYTAGALDASDLCTRVTPYFELPRYPWQRQRLRDELPEFVQMKYGTRDSYSMLGDPDLDHPSAWELHVSGQALPWLADHVVDDACLLPGMAYVDAALSAAAERSGLTSAIAEDIRFAAPLFFNPADGAIVRTEFDAASRRFTIRSRSATGRTWTTHATGRLVDAKCLPTKHHVPDASGMAEIDPADLYAALASNGMTYGPGFRRVTSLRANPRQAVASVDARSLDDTRHFVHPGVIDAALHTISPLIEQSVGRALGTIVPIGVDAVRVFAPLPERVEVLTTVHPTDPLRADIVILDPRHLVCVQLSGVRFGSITPGQEPIDRLDPLFYEEVWELCDDLDVTALPSAEQTATLVLMLGDRLEPRAQQLSDALPHTTLYHCTNAADLDAELTRMLREASEKFARLHVCTVAGRCADDSAALWLLKQIAVTTERFVRETRGDQPEELEALGDDSFCVSIITEQAFAHPSDVGAPDVSHAGLAGARRSLVAEQPRLRWRLIDVGPDTELSQLFSELAVPGAFSPDHTDEVILRNGSRWALVVGRTLPQRLETMAQAHQLTDPEANFTIDIPKSRILSDLGWRRCLRREPGAGEVELRMQVVGLNYKDAIKVVGLLGNKELEATHFGTELGMEGVGIVTRIGPGVDGFHIGDVVTTATQGMLVRYQIADAALCIKVPSSSDSRFRPEFCTSMTAFITAEYALLELARVKPGETVLIHGAAGGVGQAAIQIAKLCGAEVIGTASTNERRSFALACGADYMIDSRSLNFVDDVRELTHGRGVDVIISSAPGEILRHNFEAVVEFGRIVEVGKADIYGNSTLDMAVLDKNLSYFQIDMDRFMAWDPDACLRLEAEIYHKFAGGIYQPLPVKVFDAADIGPALEEVFRSSRTSRVALRLVDNPPPVKPGWRDVITDPQAAYLITGGHGGFGLATGRWLVRRGARHLVLASRSGAATELARKQIARWRTAGVEVTEESVDMTDAAAVAALVRRCDGGDHPLRAIFHAAGAIADQRIADMDLTDLKRVYEVKVNGGRALCSAVSSAGISLDQFVFYSSSGAMLGLLGQFSYAAANFAVQALTESIARQGQPAICIGWGHMSGTGGGMATDEILARHMIACGVDPIEMDDGPLYLEEALRLGVRQASIISINWAQLDTVFGHFRHLLRTSAVISTAAESNSAQDRLRANLLALDEAERGAVVGYMLAEQLATVMGVSTESIDIDIPVMELGLNSLMAVEFSARTGETIGVSLNTLMLGPSYNLRKAGAALAETIVAGAKK</sequence>
<dbReference type="FunFam" id="3.40.366.10:FF:000002">
    <property type="entry name" value="Probable polyketide synthase 2"/>
    <property type="match status" value="1"/>
</dbReference>
<evidence type="ECO:0000313" key="11">
    <source>
        <dbReference type="Proteomes" id="UP000273307"/>
    </source>
</evidence>
<gene>
    <name evidence="10" type="primary">ppsC_3</name>
    <name evidence="10" type="ORF">LAUMK136_01467</name>
</gene>
<evidence type="ECO:0000256" key="3">
    <source>
        <dbReference type="ARBA" id="ARBA00022679"/>
    </source>
</evidence>
<dbReference type="CDD" id="cd05195">
    <property type="entry name" value="enoyl_red"/>
    <property type="match status" value="1"/>
</dbReference>
<dbReference type="PANTHER" id="PTHR43775">
    <property type="entry name" value="FATTY ACID SYNTHASE"/>
    <property type="match status" value="1"/>
</dbReference>
<dbReference type="SUPFAM" id="SSF55048">
    <property type="entry name" value="Probable ACP-binding domain of malonyl-CoA ACP transacylase"/>
    <property type="match status" value="1"/>
</dbReference>
<dbReference type="InterPro" id="IPR042104">
    <property type="entry name" value="PKS_dehydratase_sf"/>
</dbReference>
<dbReference type="InterPro" id="IPR016035">
    <property type="entry name" value="Acyl_Trfase/lysoPLipase"/>
</dbReference>
<accession>A0A498PWX0</accession>
<dbReference type="Pfam" id="PF21089">
    <property type="entry name" value="PKS_DH_N"/>
    <property type="match status" value="1"/>
</dbReference>
<dbReference type="InterPro" id="IPR014030">
    <property type="entry name" value="Ketoacyl_synth_N"/>
</dbReference>
<dbReference type="Gene3D" id="3.30.70.3290">
    <property type="match status" value="1"/>
</dbReference>
<dbReference type="SMART" id="SM00826">
    <property type="entry name" value="PKS_DH"/>
    <property type="match status" value="1"/>
</dbReference>
<dbReference type="InterPro" id="IPR016036">
    <property type="entry name" value="Malonyl_transacylase_ACP-bd"/>
</dbReference>
<dbReference type="InterPro" id="IPR020843">
    <property type="entry name" value="ER"/>
</dbReference>
<dbReference type="SMART" id="SM00829">
    <property type="entry name" value="PKS_ER"/>
    <property type="match status" value="1"/>
</dbReference>
<dbReference type="InterPro" id="IPR014031">
    <property type="entry name" value="Ketoacyl_synth_C"/>
</dbReference>
<dbReference type="InterPro" id="IPR050091">
    <property type="entry name" value="PKS_NRPS_Biosynth_Enz"/>
</dbReference>
<dbReference type="Proteomes" id="UP000273307">
    <property type="component" value="Unassembled WGS sequence"/>
</dbReference>
<keyword evidence="1" id="KW-0596">Phosphopantetheine</keyword>
<dbReference type="GO" id="GO:0004312">
    <property type="term" value="F:fatty acid synthase activity"/>
    <property type="evidence" value="ECO:0007669"/>
    <property type="project" value="TreeGrafter"/>
</dbReference>
<dbReference type="InterPro" id="IPR036291">
    <property type="entry name" value="NAD(P)-bd_dom_sf"/>
</dbReference>
<evidence type="ECO:0000313" key="10">
    <source>
        <dbReference type="EMBL" id="VBA36585.1"/>
    </source>
</evidence>
<keyword evidence="11" id="KW-1185">Reference proteome</keyword>
<dbReference type="InterPro" id="IPR020807">
    <property type="entry name" value="PKS_DH"/>
</dbReference>
<feature type="active site" description="Proton acceptor; for dehydratase activity" evidence="7">
    <location>
        <position position="919"/>
    </location>
</feature>
<feature type="domain" description="Ketosynthase family 3 (KS3)" evidence="8">
    <location>
        <begin position="1"/>
        <end position="429"/>
    </location>
</feature>
<keyword evidence="2" id="KW-0597">Phosphoprotein</keyword>
<dbReference type="SUPFAM" id="SSF47336">
    <property type="entry name" value="ACP-like"/>
    <property type="match status" value="1"/>
</dbReference>
<dbReference type="SMART" id="SM00822">
    <property type="entry name" value="PKS_KR"/>
    <property type="match status" value="1"/>
</dbReference>
<dbReference type="PROSITE" id="PS52004">
    <property type="entry name" value="KS3_2"/>
    <property type="match status" value="1"/>
</dbReference>
<dbReference type="InterPro" id="IPR018201">
    <property type="entry name" value="Ketoacyl_synth_AS"/>
</dbReference>
<dbReference type="InterPro" id="IPR049552">
    <property type="entry name" value="PKS_DH_N"/>
</dbReference>
<dbReference type="Pfam" id="PF16197">
    <property type="entry name" value="KAsynt_C_assoc"/>
    <property type="match status" value="1"/>
</dbReference>
<keyword evidence="3 10" id="KW-0808">Transferase</keyword>
<dbReference type="InterPro" id="IPR016039">
    <property type="entry name" value="Thiolase-like"/>
</dbReference>
<feature type="domain" description="PKS/mFAS DH" evidence="9">
    <location>
        <begin position="881"/>
        <end position="1159"/>
    </location>
</feature>
<evidence type="ECO:0000256" key="7">
    <source>
        <dbReference type="PROSITE-ProRule" id="PRU01363"/>
    </source>
</evidence>
<dbReference type="SMART" id="SM00825">
    <property type="entry name" value="PKS_KS"/>
    <property type="match status" value="1"/>
</dbReference>
<dbReference type="InterPro" id="IPR013968">
    <property type="entry name" value="PKS_KR"/>
</dbReference>
<dbReference type="GO" id="GO:0005886">
    <property type="term" value="C:plasma membrane"/>
    <property type="evidence" value="ECO:0007669"/>
    <property type="project" value="TreeGrafter"/>
</dbReference>
<dbReference type="InterPro" id="IPR020841">
    <property type="entry name" value="PKS_Beta-ketoAc_synthase_dom"/>
</dbReference>
<dbReference type="PROSITE" id="PS01162">
    <property type="entry name" value="QOR_ZETA_CRYSTAL"/>
    <property type="match status" value="1"/>
</dbReference>
<dbReference type="Pfam" id="PF00550">
    <property type="entry name" value="PP-binding"/>
    <property type="match status" value="1"/>
</dbReference>
<dbReference type="Pfam" id="PF00109">
    <property type="entry name" value="ketoacyl-synt"/>
    <property type="match status" value="1"/>
</dbReference>
<dbReference type="InterPro" id="IPR049900">
    <property type="entry name" value="PKS_mFAS_DH"/>
</dbReference>
<dbReference type="Gene3D" id="3.40.366.10">
    <property type="entry name" value="Malonyl-Coenzyme A Acyl Carrier Protein, domain 2"/>
    <property type="match status" value="1"/>
</dbReference>
<dbReference type="InterPro" id="IPR001227">
    <property type="entry name" value="Ac_transferase_dom_sf"/>
</dbReference>
<evidence type="ECO:0000256" key="6">
    <source>
        <dbReference type="ARBA" id="ARBA00023315"/>
    </source>
</evidence>
<dbReference type="InterPro" id="IPR014043">
    <property type="entry name" value="Acyl_transferase_dom"/>
</dbReference>
<dbReference type="GO" id="GO:0016491">
    <property type="term" value="F:oxidoreductase activity"/>
    <property type="evidence" value="ECO:0007669"/>
    <property type="project" value="InterPro"/>
</dbReference>
<evidence type="ECO:0000256" key="5">
    <source>
        <dbReference type="ARBA" id="ARBA00023268"/>
    </source>
</evidence>
<dbReference type="InterPro" id="IPR057326">
    <property type="entry name" value="KR_dom"/>
</dbReference>
<dbReference type="Pfam" id="PF00107">
    <property type="entry name" value="ADH_zinc_N"/>
    <property type="match status" value="1"/>
</dbReference>
<dbReference type="CDD" id="cd00833">
    <property type="entry name" value="PKS"/>
    <property type="match status" value="1"/>
</dbReference>
<dbReference type="Pfam" id="PF00698">
    <property type="entry name" value="Acyl_transf_1"/>
    <property type="match status" value="1"/>
</dbReference>
<dbReference type="SMART" id="SM00827">
    <property type="entry name" value="PKS_AT"/>
    <property type="match status" value="1"/>
</dbReference>
<evidence type="ECO:0000256" key="1">
    <source>
        <dbReference type="ARBA" id="ARBA00022450"/>
    </source>
</evidence>